<keyword evidence="12 16" id="KW-1133">Transmembrane helix</keyword>
<dbReference type="Gene3D" id="3.30.200.20">
    <property type="entry name" value="Phosphorylase Kinase, domain 1"/>
    <property type="match status" value="1"/>
</dbReference>
<feature type="chain" id="PRO_5046885281" description="Serine/threonine-protein kinase receptor" evidence="17">
    <location>
        <begin position="20"/>
        <end position="573"/>
    </location>
</feature>
<dbReference type="EMBL" id="CAWYQH010000013">
    <property type="protein sequence ID" value="CAK8675098.1"/>
    <property type="molecule type" value="Genomic_DNA"/>
</dbReference>
<dbReference type="InterPro" id="IPR017441">
    <property type="entry name" value="Protein_kinase_ATP_BS"/>
</dbReference>
<proteinExistence type="inferred from homology"/>
<evidence type="ECO:0000313" key="20">
    <source>
        <dbReference type="EMBL" id="CAK8675098.1"/>
    </source>
</evidence>
<dbReference type="Gene3D" id="2.10.60.10">
    <property type="entry name" value="CD59"/>
    <property type="match status" value="1"/>
</dbReference>
<comment type="caution">
    <text evidence="20">The sequence shown here is derived from an EMBL/GenBank/DDBJ whole genome shotgun (WGS) entry which is preliminary data.</text>
</comment>
<gene>
    <name evidence="20" type="ORF">CVLEPA_LOCUS4719</name>
</gene>
<dbReference type="SMART" id="SM00220">
    <property type="entry name" value="S_TKc"/>
    <property type="match status" value="1"/>
</dbReference>
<comment type="similarity">
    <text evidence="2 16">Belongs to the protein kinase superfamily. TKL Ser/Thr protein kinase family. TGFB receptor subfamily.</text>
</comment>
<evidence type="ECO:0000259" key="19">
    <source>
        <dbReference type="PROSITE" id="PS51256"/>
    </source>
</evidence>
<evidence type="ECO:0000256" key="12">
    <source>
        <dbReference type="ARBA" id="ARBA00022989"/>
    </source>
</evidence>
<dbReference type="InterPro" id="IPR000719">
    <property type="entry name" value="Prot_kinase_dom"/>
</dbReference>
<keyword evidence="8 15" id="KW-0547">Nucleotide-binding</keyword>
<keyword evidence="13 16" id="KW-0472">Membrane</keyword>
<keyword evidence="21" id="KW-1185">Reference proteome</keyword>
<dbReference type="PROSITE" id="PS00107">
    <property type="entry name" value="PROTEIN_KINASE_ATP"/>
    <property type="match status" value="1"/>
</dbReference>
<comment type="cofactor">
    <cofactor evidence="16">
        <name>Mg(2+)</name>
        <dbReference type="ChEBI" id="CHEBI:18420"/>
    </cofactor>
    <cofactor evidence="16">
        <name>Mn(2+)</name>
        <dbReference type="ChEBI" id="CHEBI:29035"/>
    </cofactor>
</comment>
<evidence type="ECO:0000256" key="4">
    <source>
        <dbReference type="ARBA" id="ARBA00022679"/>
    </source>
</evidence>
<evidence type="ECO:0000256" key="17">
    <source>
        <dbReference type="SAM" id="SignalP"/>
    </source>
</evidence>
<evidence type="ECO:0000256" key="10">
    <source>
        <dbReference type="ARBA" id="ARBA00022840"/>
    </source>
</evidence>
<feature type="signal peptide" evidence="17">
    <location>
        <begin position="1"/>
        <end position="19"/>
    </location>
</feature>
<dbReference type="SMART" id="SM00467">
    <property type="entry name" value="GS"/>
    <property type="match status" value="1"/>
</dbReference>
<dbReference type="InterPro" id="IPR001245">
    <property type="entry name" value="Ser-Thr/Tyr_kinase_cat_dom"/>
</dbReference>
<dbReference type="Pfam" id="PF08515">
    <property type="entry name" value="TGF_beta_GS"/>
    <property type="match status" value="1"/>
</dbReference>
<keyword evidence="16" id="KW-0464">Manganese</keyword>
<dbReference type="PANTHER" id="PTHR23255:SF72">
    <property type="entry name" value="RECEPTOR PROTEIN SERINE_THREONINE KINASE"/>
    <property type="match status" value="1"/>
</dbReference>
<comment type="catalytic activity">
    <reaction evidence="16">
        <text>L-threonyl-[receptor-protein] + ATP = O-phospho-L-threonyl-[receptor-protein] + ADP + H(+)</text>
        <dbReference type="Rhea" id="RHEA:44880"/>
        <dbReference type="Rhea" id="RHEA-COMP:11024"/>
        <dbReference type="Rhea" id="RHEA-COMP:11025"/>
        <dbReference type="ChEBI" id="CHEBI:15378"/>
        <dbReference type="ChEBI" id="CHEBI:30013"/>
        <dbReference type="ChEBI" id="CHEBI:30616"/>
        <dbReference type="ChEBI" id="CHEBI:61977"/>
        <dbReference type="ChEBI" id="CHEBI:456216"/>
        <dbReference type="EC" id="2.7.11.30"/>
    </reaction>
</comment>
<dbReference type="PANTHER" id="PTHR23255">
    <property type="entry name" value="TRANSFORMING GROWTH FACTOR-BETA RECEPTOR TYPE I AND II"/>
    <property type="match status" value="1"/>
</dbReference>
<comment type="subcellular location">
    <subcellularLocation>
        <location evidence="1 16">Membrane</location>
        <topology evidence="1 16">Single-pass type I membrane protein</topology>
    </subcellularLocation>
</comment>
<dbReference type="Proteomes" id="UP001642483">
    <property type="component" value="Unassembled WGS sequence"/>
</dbReference>
<keyword evidence="10 15" id="KW-0067">ATP-binding</keyword>
<keyword evidence="5 16" id="KW-0812">Transmembrane</keyword>
<evidence type="ECO:0000256" key="14">
    <source>
        <dbReference type="ARBA" id="ARBA00023170"/>
    </source>
</evidence>
<evidence type="ECO:0000256" key="1">
    <source>
        <dbReference type="ARBA" id="ARBA00004479"/>
    </source>
</evidence>
<feature type="binding site" evidence="15">
    <location>
        <position position="271"/>
    </location>
    <ligand>
        <name>ATP</name>
        <dbReference type="ChEBI" id="CHEBI:30616"/>
    </ligand>
</feature>
<dbReference type="PROSITE" id="PS50011">
    <property type="entry name" value="PROTEIN_KINASE_DOM"/>
    <property type="match status" value="1"/>
</dbReference>
<sequence length="573" mass="63926">MNNRIVSLLVVLCLNGGGAKFENGQIVPDRIDNSTRVSLLAAGGKGSWNLPVYDLPRGPQVEENDLFYCLCEQSEAVTNSDVSPCDDQGLCNTTVSCYSYLNEAGETFRGCISAPQMVGFMCESDILPMLCCTNNLCNEELNPTLPSSTDPPPSDSNSMKIVAIIVSLFLAFFLLSAFVIYCIRRFHKKRMKELEEQREAGRLEGGLRTTQIGDSTLADWMNSATSGSGSGLPFLVQRTMARQINLINCIGKGRYGEVWKGSWQGEPVAVKVFASRDEQSWARETEIYNTVLLRHSNILGYIASDMTSRNSETQLWLVCYYHPHGSLYEFLQRKELDKHLMLQLCVTAASGIAHLHTDISGVCGKSAIAHRDIKSKNILVKDDLTCCIADLGLAVTHNPAEDKITIPKNNHRVGTKRYMPPEVLDETLNANSFESFKQADIYSFSLVLWEIARRCIAGGFVEEYNPPYYDVVNYDPSFEEMKKVVCTDGYRPVIPNRWSSDPSLSIVTKIMKEAWCKNPSARLTILRIKKSLLKAKDQLAPTVHEKMNVTPEKDPLITIPPKIDDSAYANNLL</sequence>
<evidence type="ECO:0000256" key="5">
    <source>
        <dbReference type="ARBA" id="ARBA00022692"/>
    </source>
</evidence>
<feature type="transmembrane region" description="Helical" evidence="16">
    <location>
        <begin position="161"/>
        <end position="183"/>
    </location>
</feature>
<evidence type="ECO:0000256" key="6">
    <source>
        <dbReference type="ARBA" id="ARBA00022723"/>
    </source>
</evidence>
<keyword evidence="7 17" id="KW-0732">Signal</keyword>
<evidence type="ECO:0000256" key="2">
    <source>
        <dbReference type="ARBA" id="ARBA00009605"/>
    </source>
</evidence>
<keyword evidence="11 16" id="KW-0460">Magnesium</keyword>
<evidence type="ECO:0000313" key="21">
    <source>
        <dbReference type="Proteomes" id="UP001642483"/>
    </source>
</evidence>
<evidence type="ECO:0000256" key="16">
    <source>
        <dbReference type="RuleBase" id="RU361271"/>
    </source>
</evidence>
<dbReference type="PROSITE" id="PS00108">
    <property type="entry name" value="PROTEIN_KINASE_ST"/>
    <property type="match status" value="1"/>
</dbReference>
<feature type="domain" description="GS" evidence="19">
    <location>
        <begin position="210"/>
        <end position="243"/>
    </location>
</feature>
<evidence type="ECO:0000259" key="18">
    <source>
        <dbReference type="PROSITE" id="PS50011"/>
    </source>
</evidence>
<dbReference type="InterPro" id="IPR011009">
    <property type="entry name" value="Kinase-like_dom_sf"/>
</dbReference>
<organism evidence="20 21">
    <name type="scientific">Clavelina lepadiformis</name>
    <name type="common">Light-bulb sea squirt</name>
    <name type="synonym">Ascidia lepadiformis</name>
    <dbReference type="NCBI Taxonomy" id="159417"/>
    <lineage>
        <taxon>Eukaryota</taxon>
        <taxon>Metazoa</taxon>
        <taxon>Chordata</taxon>
        <taxon>Tunicata</taxon>
        <taxon>Ascidiacea</taxon>
        <taxon>Aplousobranchia</taxon>
        <taxon>Clavelinidae</taxon>
        <taxon>Clavelina</taxon>
    </lineage>
</organism>
<evidence type="ECO:0000256" key="3">
    <source>
        <dbReference type="ARBA" id="ARBA00022527"/>
    </source>
</evidence>
<evidence type="ECO:0000256" key="7">
    <source>
        <dbReference type="ARBA" id="ARBA00022729"/>
    </source>
</evidence>
<dbReference type="InterPro" id="IPR000333">
    <property type="entry name" value="TGFB_receptor"/>
</dbReference>
<evidence type="ECO:0000256" key="9">
    <source>
        <dbReference type="ARBA" id="ARBA00022777"/>
    </source>
</evidence>
<keyword evidence="14 16" id="KW-0675">Receptor</keyword>
<keyword evidence="9 16" id="KW-0418">Kinase</keyword>
<dbReference type="EC" id="2.7.11.30" evidence="16"/>
<name>A0ABP0F5W5_CLALP</name>
<evidence type="ECO:0000256" key="13">
    <source>
        <dbReference type="ARBA" id="ARBA00023136"/>
    </source>
</evidence>
<protein>
    <recommendedName>
        <fullName evidence="16">Serine/threonine-protein kinase receptor</fullName>
        <ecNumber evidence="16">2.7.11.30</ecNumber>
    </recommendedName>
</protein>
<evidence type="ECO:0000256" key="11">
    <source>
        <dbReference type="ARBA" id="ARBA00022842"/>
    </source>
</evidence>
<evidence type="ECO:0000256" key="15">
    <source>
        <dbReference type="PROSITE-ProRule" id="PRU10141"/>
    </source>
</evidence>
<dbReference type="InterPro" id="IPR008271">
    <property type="entry name" value="Ser/Thr_kinase_AS"/>
</dbReference>
<dbReference type="InterPro" id="IPR045860">
    <property type="entry name" value="Snake_toxin-like_sf"/>
</dbReference>
<keyword evidence="6 16" id="KW-0479">Metal-binding</keyword>
<accession>A0ABP0F5W5</accession>
<dbReference type="Pfam" id="PF07714">
    <property type="entry name" value="PK_Tyr_Ser-Thr"/>
    <property type="match status" value="1"/>
</dbReference>
<dbReference type="Gene3D" id="1.10.510.10">
    <property type="entry name" value="Transferase(Phosphotransferase) domain 1"/>
    <property type="match status" value="1"/>
</dbReference>
<keyword evidence="4 16" id="KW-0808">Transferase</keyword>
<feature type="domain" description="Protein kinase" evidence="18">
    <location>
        <begin position="244"/>
        <end position="547"/>
    </location>
</feature>
<evidence type="ECO:0000256" key="8">
    <source>
        <dbReference type="ARBA" id="ARBA00022741"/>
    </source>
</evidence>
<keyword evidence="3 16" id="KW-0723">Serine/threonine-protein kinase</keyword>
<dbReference type="InterPro" id="IPR003605">
    <property type="entry name" value="GS_dom"/>
</dbReference>
<reference evidence="20 21" key="1">
    <citation type="submission" date="2024-02" db="EMBL/GenBank/DDBJ databases">
        <authorList>
            <person name="Daric V."/>
            <person name="Darras S."/>
        </authorList>
    </citation>
    <scope>NUCLEOTIDE SEQUENCE [LARGE SCALE GENOMIC DNA]</scope>
</reference>
<dbReference type="PRINTS" id="PR00653">
    <property type="entry name" value="ACTIVIN2R"/>
</dbReference>
<dbReference type="SUPFAM" id="SSF56112">
    <property type="entry name" value="Protein kinase-like (PK-like)"/>
    <property type="match status" value="1"/>
</dbReference>
<dbReference type="PROSITE" id="PS51256">
    <property type="entry name" value="GS"/>
    <property type="match status" value="1"/>
</dbReference>